<evidence type="ECO:0000259" key="1">
    <source>
        <dbReference type="Pfam" id="PF17921"/>
    </source>
</evidence>
<dbReference type="GeneID" id="102805326"/>
<protein>
    <submittedName>
        <fullName evidence="3">Uncharacterized protein LOC102805326</fullName>
    </submittedName>
</protein>
<reference evidence="3" key="1">
    <citation type="submission" date="2025-08" db="UniProtKB">
        <authorList>
            <consortium name="RefSeq"/>
        </authorList>
    </citation>
    <scope>IDENTIFICATION</scope>
    <source>
        <tissue evidence="3">Testes</tissue>
    </source>
</reference>
<dbReference type="PANTHER" id="PTHR47331:SF1">
    <property type="entry name" value="GAG-LIKE PROTEIN"/>
    <property type="match status" value="1"/>
</dbReference>
<evidence type="ECO:0000313" key="3">
    <source>
        <dbReference type="RefSeq" id="XP_006811454.1"/>
    </source>
</evidence>
<sequence>MSVIRSCLNETARFHTFVANRVNVIREGSETSQWRYVDSKSNPADDSSRGLDVADSARQNRWLDGPSFLWKPETEWPTCSAFSTALPDTDPEIKKEVHTSVLMNPSPGILDRFMSYYSSWMNLKIAICWILVVREKLRKLSTMRKEVGEAVRKTFMDPIEQEKVVDDKMKEFKRVSKNYDFKALTPDSQRITCGSHLYKLDPVVKDGLIRVGGCLECAVLSESIRHPIVLPKDSPVSHLIIDAVHKSVGHLGRNAMLNSFRQKYWILCANTLVRRAVARCIVCRRYRAKIGEQKMADLLSKHVTPDNPPFTHTGVNYFGPLAVRRGR</sequence>
<feature type="domain" description="Integrase zinc-binding" evidence="1">
    <location>
        <begin position="238"/>
        <end position="288"/>
    </location>
</feature>
<dbReference type="PANTHER" id="PTHR47331">
    <property type="entry name" value="PHD-TYPE DOMAIN-CONTAINING PROTEIN"/>
    <property type="match status" value="1"/>
</dbReference>
<gene>
    <name evidence="3" type="primary">LOC102805326</name>
</gene>
<dbReference type="Gene3D" id="1.10.340.70">
    <property type="match status" value="1"/>
</dbReference>
<evidence type="ECO:0000313" key="2">
    <source>
        <dbReference type="Proteomes" id="UP000694865"/>
    </source>
</evidence>
<dbReference type="Proteomes" id="UP000694865">
    <property type="component" value="Unplaced"/>
</dbReference>
<dbReference type="Pfam" id="PF17921">
    <property type="entry name" value="Integrase_H2C2"/>
    <property type="match status" value="1"/>
</dbReference>
<keyword evidence="2" id="KW-1185">Reference proteome</keyword>
<dbReference type="InterPro" id="IPR041588">
    <property type="entry name" value="Integrase_H2C2"/>
</dbReference>
<organism evidence="2 3">
    <name type="scientific">Saccoglossus kowalevskii</name>
    <name type="common">Acorn worm</name>
    <dbReference type="NCBI Taxonomy" id="10224"/>
    <lineage>
        <taxon>Eukaryota</taxon>
        <taxon>Metazoa</taxon>
        <taxon>Hemichordata</taxon>
        <taxon>Enteropneusta</taxon>
        <taxon>Harrimaniidae</taxon>
        <taxon>Saccoglossus</taxon>
    </lineage>
</organism>
<proteinExistence type="predicted"/>
<dbReference type="RefSeq" id="XP_006811454.1">
    <property type="nucleotide sequence ID" value="XM_006811391.1"/>
</dbReference>
<accession>A0ABM0LUL3</accession>
<name>A0ABM0LUL3_SACKO</name>